<sequence>MSLTSPDPDLPHCYSAYGMTVLSSFPLEELAYGASLPPGAATLTIRDGDVTLPPQLRDTPSGYVFEPSGSTFFWEGVGAFHVSATGNAVTIDRPGDVDDALVAFPLLGPILSEVMRRRGFFALHASGAAIDGAGFALLADKGTGKSSSAGALLRGGARLLSDDLVAIDPATGLIQPGFAQIKLEAPSFAHQMPHPGWVARPHVHDKIDKVRVLLPDMMAQGDIPARAFYVLERGTEDRAQFDPLPPTEALPALLRFSFAPRFGKEALRDADGEAHFRAAVAICQRVPVRRLRTPAGLDRLDRLIDDVRADLAALPGPAR</sequence>
<proteinExistence type="predicted"/>
<dbReference type="AlphaFoldDB" id="A0A0F9S4S9"/>
<protein>
    <recommendedName>
        <fullName evidence="2">HPr kinase/phosphorylase C-terminal domain-containing protein</fullName>
    </recommendedName>
</protein>
<organism evidence="1">
    <name type="scientific">marine sediment metagenome</name>
    <dbReference type="NCBI Taxonomy" id="412755"/>
    <lineage>
        <taxon>unclassified sequences</taxon>
        <taxon>metagenomes</taxon>
        <taxon>ecological metagenomes</taxon>
    </lineage>
</organism>
<accession>A0A0F9S4S9</accession>
<dbReference type="Gene3D" id="3.40.50.300">
    <property type="entry name" value="P-loop containing nucleotide triphosphate hydrolases"/>
    <property type="match status" value="1"/>
</dbReference>
<evidence type="ECO:0008006" key="2">
    <source>
        <dbReference type="Google" id="ProtNLM"/>
    </source>
</evidence>
<gene>
    <name evidence="1" type="ORF">LCGC14_0497750</name>
</gene>
<name>A0A0F9S4S9_9ZZZZ</name>
<dbReference type="InterPro" id="IPR027417">
    <property type="entry name" value="P-loop_NTPase"/>
</dbReference>
<reference evidence="1" key="1">
    <citation type="journal article" date="2015" name="Nature">
        <title>Complex archaea that bridge the gap between prokaryotes and eukaryotes.</title>
        <authorList>
            <person name="Spang A."/>
            <person name="Saw J.H."/>
            <person name="Jorgensen S.L."/>
            <person name="Zaremba-Niedzwiedzka K."/>
            <person name="Martijn J."/>
            <person name="Lind A.E."/>
            <person name="van Eijk R."/>
            <person name="Schleper C."/>
            <person name="Guy L."/>
            <person name="Ettema T.J."/>
        </authorList>
    </citation>
    <scope>NUCLEOTIDE SEQUENCE</scope>
</reference>
<dbReference type="SUPFAM" id="SSF53795">
    <property type="entry name" value="PEP carboxykinase-like"/>
    <property type="match status" value="1"/>
</dbReference>
<comment type="caution">
    <text evidence="1">The sequence shown here is derived from an EMBL/GenBank/DDBJ whole genome shotgun (WGS) entry which is preliminary data.</text>
</comment>
<dbReference type="EMBL" id="LAZR01000577">
    <property type="protein sequence ID" value="KKN63845.1"/>
    <property type="molecule type" value="Genomic_DNA"/>
</dbReference>
<evidence type="ECO:0000313" key="1">
    <source>
        <dbReference type="EMBL" id="KKN63845.1"/>
    </source>
</evidence>